<accession>A0A8E6B491</accession>
<dbReference type="KEGG" id="tsph:KIH39_22905"/>
<sequence length="140" mass="16534">MNVSVIDYFSQFDNILSQFSSDTIEDQIFDLVFDASVPLEFYESLVETKSVHPFLPEILKKIHVTWFMKSDNLLTTALIQWLLRPGIYTYQVIMLQYCLAEFRKDTGPEELEEKLLRLYNSRDAHTSSISEYAKTRLFRF</sequence>
<reference evidence="1" key="1">
    <citation type="submission" date="2021-05" db="EMBL/GenBank/DDBJ databases">
        <title>Complete genome sequence of the cellulolytic planctomycete Telmatocola sphagniphila SP2T and characterization of the first cellulase from planctomycetes.</title>
        <authorList>
            <person name="Rakitin A.L."/>
            <person name="Beletsky A.V."/>
            <person name="Naumoff D.G."/>
            <person name="Kulichevskaya I.S."/>
            <person name="Mardanov A.V."/>
            <person name="Ravin N.V."/>
            <person name="Dedysh S.N."/>
        </authorList>
    </citation>
    <scope>NUCLEOTIDE SEQUENCE</scope>
    <source>
        <strain evidence="1">SP2T</strain>
    </source>
</reference>
<protein>
    <submittedName>
        <fullName evidence="1">Uncharacterized protein</fullName>
    </submittedName>
</protein>
<name>A0A8E6B491_9BACT</name>
<gene>
    <name evidence="1" type="ORF">KIH39_22905</name>
</gene>
<dbReference type="AlphaFoldDB" id="A0A8E6B491"/>
<evidence type="ECO:0000313" key="1">
    <source>
        <dbReference type="EMBL" id="QVL31663.1"/>
    </source>
</evidence>
<dbReference type="Proteomes" id="UP000676194">
    <property type="component" value="Chromosome"/>
</dbReference>
<dbReference type="EMBL" id="CP074694">
    <property type="protein sequence ID" value="QVL31663.1"/>
    <property type="molecule type" value="Genomic_DNA"/>
</dbReference>
<organism evidence="1 2">
    <name type="scientific">Telmatocola sphagniphila</name>
    <dbReference type="NCBI Taxonomy" id="1123043"/>
    <lineage>
        <taxon>Bacteria</taxon>
        <taxon>Pseudomonadati</taxon>
        <taxon>Planctomycetota</taxon>
        <taxon>Planctomycetia</taxon>
        <taxon>Gemmatales</taxon>
        <taxon>Gemmataceae</taxon>
    </lineage>
</organism>
<evidence type="ECO:0000313" key="2">
    <source>
        <dbReference type="Proteomes" id="UP000676194"/>
    </source>
</evidence>
<keyword evidence="2" id="KW-1185">Reference proteome</keyword>
<proteinExistence type="predicted"/>
<dbReference type="RefSeq" id="WP_213495778.1">
    <property type="nucleotide sequence ID" value="NZ_CP074694.1"/>
</dbReference>